<dbReference type="OrthoDB" id="6046858at2759"/>
<dbReference type="GO" id="GO:0061630">
    <property type="term" value="F:ubiquitin protein ligase activity"/>
    <property type="evidence" value="ECO:0007669"/>
    <property type="project" value="TreeGrafter"/>
</dbReference>
<accession>A0A2T7PSP5</accession>
<evidence type="ECO:0008006" key="10">
    <source>
        <dbReference type="Google" id="ProtNLM"/>
    </source>
</evidence>
<evidence type="ECO:0000313" key="9">
    <source>
        <dbReference type="Proteomes" id="UP000245119"/>
    </source>
</evidence>
<evidence type="ECO:0000256" key="5">
    <source>
        <dbReference type="SAM" id="MobiDB-lite"/>
    </source>
</evidence>
<dbReference type="Proteomes" id="UP000245119">
    <property type="component" value="Linkage Group LG2"/>
</dbReference>
<evidence type="ECO:0000256" key="3">
    <source>
        <dbReference type="ARBA" id="ARBA00022833"/>
    </source>
</evidence>
<proteinExistence type="predicted"/>
<evidence type="ECO:0000259" key="7">
    <source>
        <dbReference type="PROSITE" id="PS50119"/>
    </source>
</evidence>
<evidence type="ECO:0000256" key="4">
    <source>
        <dbReference type="PROSITE-ProRule" id="PRU00024"/>
    </source>
</evidence>
<dbReference type="InterPro" id="IPR000315">
    <property type="entry name" value="Znf_B-box"/>
</dbReference>
<evidence type="ECO:0000256" key="1">
    <source>
        <dbReference type="ARBA" id="ARBA00022723"/>
    </source>
</evidence>
<dbReference type="SUPFAM" id="SSF57845">
    <property type="entry name" value="B-box zinc-binding domain"/>
    <property type="match status" value="1"/>
</dbReference>
<keyword evidence="9" id="KW-1185">Reference proteome</keyword>
<feature type="domain" description="RING-type" evidence="6">
    <location>
        <begin position="1"/>
        <end position="42"/>
    </location>
</feature>
<keyword evidence="1" id="KW-0479">Metal-binding</keyword>
<dbReference type="AlphaFoldDB" id="A0A2T7PSP5"/>
<dbReference type="SUPFAM" id="SSF57850">
    <property type="entry name" value="RING/U-box"/>
    <property type="match status" value="1"/>
</dbReference>
<dbReference type="InterPro" id="IPR013083">
    <property type="entry name" value="Znf_RING/FYVE/PHD"/>
</dbReference>
<dbReference type="SMART" id="SM00336">
    <property type="entry name" value="BBOX"/>
    <property type="match status" value="1"/>
</dbReference>
<gene>
    <name evidence="8" type="ORF">C0Q70_03432</name>
</gene>
<dbReference type="Pfam" id="PF00643">
    <property type="entry name" value="zf-B_box"/>
    <property type="match status" value="1"/>
</dbReference>
<comment type="caution">
    <text evidence="8">The sequence shown here is derived from an EMBL/GenBank/DDBJ whole genome shotgun (WGS) entry which is preliminary data.</text>
</comment>
<dbReference type="PROSITE" id="PS50119">
    <property type="entry name" value="ZF_BBOX"/>
    <property type="match status" value="1"/>
</dbReference>
<sequence>MCHMHRIFTSPRFLPCHHTFCLPCLETLAGKHGHVLRCPTCRTPATVPAGGVRALQVNFYFPEDVLELARRNGGPNMCSFHTDKKIIFRCLQCDEAICKRCHLTTHQKHLMEQLSDVIARRKKTIEENLGRLESCVQHMVEKSEALKQNERQAREKRAAASRQVGGQHPTSNIVN</sequence>
<evidence type="ECO:0000313" key="8">
    <source>
        <dbReference type="EMBL" id="PVD36448.1"/>
    </source>
</evidence>
<dbReference type="EMBL" id="PZQS01000002">
    <property type="protein sequence ID" value="PVD36448.1"/>
    <property type="molecule type" value="Genomic_DNA"/>
</dbReference>
<feature type="region of interest" description="Disordered" evidence="5">
    <location>
        <begin position="153"/>
        <end position="175"/>
    </location>
</feature>
<protein>
    <recommendedName>
        <fullName evidence="10">B box-type domain-containing protein</fullName>
    </recommendedName>
</protein>
<dbReference type="PANTHER" id="PTHR25462">
    <property type="entry name" value="BONUS, ISOFORM C-RELATED"/>
    <property type="match status" value="1"/>
</dbReference>
<dbReference type="PROSITE" id="PS00518">
    <property type="entry name" value="ZF_RING_1"/>
    <property type="match status" value="1"/>
</dbReference>
<dbReference type="Gene3D" id="3.30.160.60">
    <property type="entry name" value="Classic Zinc Finger"/>
    <property type="match status" value="1"/>
</dbReference>
<reference evidence="8 9" key="1">
    <citation type="submission" date="2018-04" db="EMBL/GenBank/DDBJ databases">
        <title>The genome of golden apple snail Pomacea canaliculata provides insight into stress tolerance and invasive adaptation.</title>
        <authorList>
            <person name="Liu C."/>
            <person name="Liu B."/>
            <person name="Ren Y."/>
            <person name="Zhang Y."/>
            <person name="Wang H."/>
            <person name="Li S."/>
            <person name="Jiang F."/>
            <person name="Yin L."/>
            <person name="Zhang G."/>
            <person name="Qian W."/>
            <person name="Fan W."/>
        </authorList>
    </citation>
    <scope>NUCLEOTIDE SEQUENCE [LARGE SCALE GENOMIC DNA]</scope>
    <source>
        <strain evidence="8">SZHN2017</strain>
        <tissue evidence="8">Muscle</tissue>
    </source>
</reference>
<evidence type="ECO:0000256" key="2">
    <source>
        <dbReference type="ARBA" id="ARBA00022771"/>
    </source>
</evidence>
<dbReference type="InterPro" id="IPR047153">
    <property type="entry name" value="TRIM45/56/19-like"/>
</dbReference>
<dbReference type="PANTHER" id="PTHR25462:SF296">
    <property type="entry name" value="MEIOTIC P26, ISOFORM F"/>
    <property type="match status" value="1"/>
</dbReference>
<dbReference type="InterPro" id="IPR017907">
    <property type="entry name" value="Znf_RING_CS"/>
</dbReference>
<dbReference type="InterPro" id="IPR001841">
    <property type="entry name" value="Znf_RING"/>
</dbReference>
<keyword evidence="2 4" id="KW-0863">Zinc-finger</keyword>
<organism evidence="8 9">
    <name type="scientific">Pomacea canaliculata</name>
    <name type="common">Golden apple snail</name>
    <dbReference type="NCBI Taxonomy" id="400727"/>
    <lineage>
        <taxon>Eukaryota</taxon>
        <taxon>Metazoa</taxon>
        <taxon>Spiralia</taxon>
        <taxon>Lophotrochozoa</taxon>
        <taxon>Mollusca</taxon>
        <taxon>Gastropoda</taxon>
        <taxon>Caenogastropoda</taxon>
        <taxon>Architaenioglossa</taxon>
        <taxon>Ampullarioidea</taxon>
        <taxon>Ampullariidae</taxon>
        <taxon>Pomacea</taxon>
    </lineage>
</organism>
<dbReference type="GO" id="GO:0008270">
    <property type="term" value="F:zinc ion binding"/>
    <property type="evidence" value="ECO:0007669"/>
    <property type="project" value="UniProtKB-KW"/>
</dbReference>
<dbReference type="Gene3D" id="3.30.40.10">
    <property type="entry name" value="Zinc/RING finger domain, C3HC4 (zinc finger)"/>
    <property type="match status" value="1"/>
</dbReference>
<evidence type="ECO:0000259" key="6">
    <source>
        <dbReference type="PROSITE" id="PS50089"/>
    </source>
</evidence>
<name>A0A2T7PSP5_POMCA</name>
<keyword evidence="3" id="KW-0862">Zinc</keyword>
<feature type="domain" description="B box-type" evidence="7">
    <location>
        <begin position="73"/>
        <end position="114"/>
    </location>
</feature>
<dbReference type="PROSITE" id="PS50089">
    <property type="entry name" value="ZF_RING_2"/>
    <property type="match status" value="1"/>
</dbReference>